<name>Q978R9_THEVO</name>
<dbReference type="STRING" id="273116.gene:9382154"/>
<evidence type="ECO:0000313" key="1">
    <source>
        <dbReference type="EMBL" id="BAB60488.1"/>
    </source>
</evidence>
<keyword evidence="2" id="KW-1185">Reference proteome</keyword>
<protein>
    <submittedName>
        <fullName evidence="1">TVG1393408 protein</fullName>
    </submittedName>
</protein>
<dbReference type="PaxDb" id="273116-14325585"/>
<proteinExistence type="predicted"/>
<dbReference type="KEGG" id="tvo:TVG1393408"/>
<dbReference type="EMBL" id="BA000011">
    <property type="protein sequence ID" value="BAB60488.1"/>
    <property type="molecule type" value="Genomic_DNA"/>
</dbReference>
<dbReference type="HOGENOM" id="CLU_2519967_0_0_2"/>
<evidence type="ECO:0000313" key="2">
    <source>
        <dbReference type="Proteomes" id="UP000001017"/>
    </source>
</evidence>
<reference evidence="1 2" key="2">
    <citation type="journal article" date="2000" name="Proc. Natl. Acad. Sci. U.S.A.">
        <title>Archaeal adaptation to higher temperatures revealed by genomic sequence of Thermoplasma volcanium.</title>
        <authorList>
            <person name="Kawashima T."/>
            <person name="Amano N."/>
            <person name="Koike H."/>
            <person name="Makino S."/>
            <person name="Higuchi S."/>
            <person name="Kawashima-Ohya Y."/>
            <person name="Watanabe K."/>
            <person name="Yamazaki M."/>
            <person name="Kanehori K."/>
            <person name="Kawamoto T."/>
            <person name="Nunoshiba T."/>
            <person name="Yamamoto Y."/>
            <person name="Aramaki H."/>
            <person name="Makino K."/>
            <person name="Suzuki M."/>
        </authorList>
    </citation>
    <scope>NUCLEOTIDE SEQUENCE [LARGE SCALE GENOMIC DNA]</scope>
    <source>
        <strain evidence="2">ATCC 51530 / DSM 4299 / JCM 9571 / NBRC 15438 / GSS1</strain>
    </source>
</reference>
<sequence>MDDKCIEIDNFPEEKKFKIKLEAALILDAQRIKALYNERKKFDDYIDERLNIIKNMLGIEGDFAVKDGDKEIIVVSKGEIKINL</sequence>
<dbReference type="OrthoDB" id="57273at2157"/>
<dbReference type="GeneID" id="24779969"/>
<accession>Q978R9</accession>
<organism evidence="1 2">
    <name type="scientific">Thermoplasma volcanium (strain ATCC 51530 / DSM 4299 / JCM 9571 / NBRC 15438 / GSS1)</name>
    <dbReference type="NCBI Taxonomy" id="273116"/>
    <lineage>
        <taxon>Archaea</taxon>
        <taxon>Methanobacteriati</taxon>
        <taxon>Thermoplasmatota</taxon>
        <taxon>Thermoplasmata</taxon>
        <taxon>Thermoplasmatales</taxon>
        <taxon>Thermoplasmataceae</taxon>
        <taxon>Thermoplasma</taxon>
    </lineage>
</organism>
<dbReference type="Proteomes" id="UP000001017">
    <property type="component" value="Chromosome"/>
</dbReference>
<dbReference type="RefSeq" id="WP_048054029.1">
    <property type="nucleotide sequence ID" value="NC_002689.2"/>
</dbReference>
<dbReference type="AlphaFoldDB" id="Q978R9"/>
<gene>
    <name evidence="1" type="ORF">TVG1393408</name>
</gene>
<reference evidence="1 2" key="1">
    <citation type="journal article" date="1999" name="Proc. Jpn. Acad.">
        <title>Determination of the complete genomic DNA sequence of Thermoplasma volvanium GSS1.</title>
        <authorList>
            <person name="Kawashima T."/>
            <person name="Yamamoto Y."/>
            <person name="Aramaki H."/>
            <person name="Nunoshiba T."/>
            <person name="Kawamoto T."/>
            <person name="Watanabe K."/>
            <person name="Yamazaki M."/>
            <person name="Kanehori K."/>
            <person name="Amano N."/>
            <person name="Ohya Y."/>
            <person name="Makino K."/>
            <person name="Suzuki M."/>
        </authorList>
    </citation>
    <scope>NUCLEOTIDE SEQUENCE [LARGE SCALE GENOMIC DNA]</scope>
    <source>
        <strain evidence="2">ATCC 51530 / DSM 4299 / JCM 9571 / NBRC 15438 / GSS1</strain>
    </source>
</reference>